<accession>A0A1T5M7D1</accession>
<dbReference type="RefSeq" id="WP_079494108.1">
    <property type="nucleotide sequence ID" value="NZ_FUZT01000011.1"/>
</dbReference>
<proteinExistence type="predicted"/>
<dbReference type="EMBL" id="FUZT01000011">
    <property type="protein sequence ID" value="SKC84147.1"/>
    <property type="molecule type" value="Genomic_DNA"/>
</dbReference>
<dbReference type="AlphaFoldDB" id="A0A1T5M7D1"/>
<name>A0A1T5M7D1_9FIRM</name>
<dbReference type="Proteomes" id="UP000190285">
    <property type="component" value="Unassembled WGS sequence"/>
</dbReference>
<protein>
    <submittedName>
        <fullName evidence="1">Uncharacterized protein</fullName>
    </submittedName>
</protein>
<reference evidence="1 2" key="1">
    <citation type="submission" date="2017-02" db="EMBL/GenBank/DDBJ databases">
        <authorList>
            <person name="Peterson S.W."/>
        </authorList>
    </citation>
    <scope>NUCLEOTIDE SEQUENCE [LARGE SCALE GENOMIC DNA]</scope>
    <source>
        <strain evidence="1 2">M1</strain>
    </source>
</reference>
<dbReference type="OrthoDB" id="1954999at2"/>
<gene>
    <name evidence="1" type="ORF">SAMN02194393_04018</name>
</gene>
<keyword evidence="2" id="KW-1185">Reference proteome</keyword>
<sequence>MRDNSKEFFSILKSEIFTNLLNTDKIKIAQLNTAIALLIKCDISFDLEFTSGTERLLPQALLTVFINRKTSLQFTFYFDC</sequence>
<evidence type="ECO:0000313" key="2">
    <source>
        <dbReference type="Proteomes" id="UP000190285"/>
    </source>
</evidence>
<evidence type="ECO:0000313" key="1">
    <source>
        <dbReference type="EMBL" id="SKC84147.1"/>
    </source>
</evidence>
<organism evidence="1 2">
    <name type="scientific">Maledivibacter halophilus</name>
    <dbReference type="NCBI Taxonomy" id="36842"/>
    <lineage>
        <taxon>Bacteria</taxon>
        <taxon>Bacillati</taxon>
        <taxon>Bacillota</taxon>
        <taxon>Clostridia</taxon>
        <taxon>Peptostreptococcales</taxon>
        <taxon>Caminicellaceae</taxon>
        <taxon>Maledivibacter</taxon>
    </lineage>
</organism>